<keyword evidence="6" id="KW-0804">Transcription</keyword>
<feature type="domain" description="C2H2-type" evidence="11">
    <location>
        <begin position="312"/>
        <end position="341"/>
    </location>
</feature>
<dbReference type="SUPFAM" id="SSF57667">
    <property type="entry name" value="beta-beta-alpha zinc fingers"/>
    <property type="match status" value="1"/>
</dbReference>
<proteinExistence type="inferred from homology"/>
<name>A0A8H7SYU7_9FUNG</name>
<evidence type="ECO:0000256" key="2">
    <source>
        <dbReference type="ARBA" id="ARBA00022723"/>
    </source>
</evidence>
<keyword evidence="4" id="KW-0862">Zinc</keyword>
<dbReference type="PANTHER" id="PTHR47427:SF1">
    <property type="entry name" value="PROTEIN STE12"/>
    <property type="match status" value="1"/>
</dbReference>
<gene>
    <name evidence="12" type="ORF">INT48_005587</name>
</gene>
<evidence type="ECO:0000256" key="6">
    <source>
        <dbReference type="ARBA" id="ARBA00023163"/>
    </source>
</evidence>
<dbReference type="GO" id="GO:0003700">
    <property type="term" value="F:DNA-binding transcription factor activity"/>
    <property type="evidence" value="ECO:0007669"/>
    <property type="project" value="InterPro"/>
</dbReference>
<keyword evidence="5" id="KW-0805">Transcription regulation</keyword>
<comment type="caution">
    <text evidence="12">The sequence shown here is derived from an EMBL/GenBank/DDBJ whole genome shotgun (WGS) entry which is preliminary data.</text>
</comment>
<protein>
    <recommendedName>
        <fullName evidence="11">C2H2-type domain-containing protein</fullName>
    </recommendedName>
</protein>
<reference evidence="12" key="1">
    <citation type="submission" date="2021-01" db="EMBL/GenBank/DDBJ databases">
        <title>Metabolic potential, ecology and presence of endohyphal bacteria is reflected in genomic diversity of Mucoromycotina.</title>
        <authorList>
            <person name="Muszewska A."/>
            <person name="Okrasinska A."/>
            <person name="Steczkiewicz K."/>
            <person name="Drgas O."/>
            <person name="Orlowska M."/>
            <person name="Perlinska-Lenart U."/>
            <person name="Aleksandrzak-Piekarczyk T."/>
            <person name="Szatraj K."/>
            <person name="Zielenkiewicz U."/>
            <person name="Pilsyk S."/>
            <person name="Malc E."/>
            <person name="Mieczkowski P."/>
            <person name="Kruszewska J.S."/>
            <person name="Biernat P."/>
            <person name="Pawlowska J."/>
        </authorList>
    </citation>
    <scope>NUCLEOTIDE SEQUENCE</scope>
    <source>
        <strain evidence="12">WA0000018081</strain>
    </source>
</reference>
<keyword evidence="2" id="KW-0479">Metal-binding</keyword>
<dbReference type="SMART" id="SM00355">
    <property type="entry name" value="ZnF_C2H2"/>
    <property type="match status" value="2"/>
</dbReference>
<feature type="compositionally biased region" description="Low complexity" evidence="10">
    <location>
        <begin position="412"/>
        <end position="421"/>
    </location>
</feature>
<dbReference type="PROSITE" id="PS50157">
    <property type="entry name" value="ZINC_FINGER_C2H2_2"/>
    <property type="match status" value="2"/>
</dbReference>
<dbReference type="GO" id="GO:1990526">
    <property type="term" value="C:Ste12p-Dig1p-Dig2p complex"/>
    <property type="evidence" value="ECO:0007669"/>
    <property type="project" value="TreeGrafter"/>
</dbReference>
<dbReference type="Gene3D" id="3.30.160.60">
    <property type="entry name" value="Classic Zinc Finger"/>
    <property type="match status" value="2"/>
</dbReference>
<keyword evidence="13" id="KW-1185">Reference proteome</keyword>
<evidence type="ECO:0000313" key="13">
    <source>
        <dbReference type="Proteomes" id="UP000613177"/>
    </source>
</evidence>
<sequence>MTVPSEENIVERLALIDQLKSFLVSAPNGQQDPIKQHVLSTSGESITCVKWNDAFYISGTDIVRCLVFRFHAFGRPIQNLKKFEEGVFSDLRNLKPGTDAILEEPKSAFLDLLFKNNCIRTQKKQKVFFWYSVPHDRLFLDALERDLKREKLGIYPTSVSVAHPAITISLDTTQAMFDNFRKSMLSEMNLDPFYLQREHSTCSDSSSNTSIISDSSIPPVSSREGDLQKASSAIFGQFSLFEGSPTYKQRRRRVTQQRIQQQQTPLVVDYNRKKISPTTHFSHPDTLNIWNSDASTSSNNNTDDDSTSVRSFNCPLSSCGKHFKRLEHMKRHLRTHTMERPYLCDLCGKRFSRSDNLAQHKKTHQRIRTSKHGNHDGSDGDDRPSSCSDSSEDKKRINSQFNAKSSSRRRGSNNNNKSYSRSVKHHSSAKRTNMQNINTPSRRHLNSPRNKRHSKSNALDTELMYESDWSHSHQPAVEYLKAEPVYSQLVVPELSISTTSSSAASSCDSSPIYTTRPPTIKIEDTEIFYDLSSQPLNDTNMMMVEELLPQQNPYWEDESASDWQRRVDWNQYCAPVTRPYDLEDFSQFYPHLPTNNYLHHQLYPSFVDHSTVTTAANSPILGASEFYPPHYFSQSPTMTPNDALLQH</sequence>
<evidence type="ECO:0000256" key="1">
    <source>
        <dbReference type="ARBA" id="ARBA00004123"/>
    </source>
</evidence>
<accession>A0A8H7SYU7</accession>
<evidence type="ECO:0000256" key="8">
    <source>
        <dbReference type="ARBA" id="ARBA00024345"/>
    </source>
</evidence>
<dbReference type="Pfam" id="PF00096">
    <property type="entry name" value="zf-C2H2"/>
    <property type="match status" value="1"/>
</dbReference>
<comment type="similarity">
    <text evidence="8">Belongs to the STE12 transcription factor family.</text>
</comment>
<dbReference type="GO" id="GO:0008270">
    <property type="term" value="F:zinc ion binding"/>
    <property type="evidence" value="ECO:0007669"/>
    <property type="project" value="UniProtKB-KW"/>
</dbReference>
<dbReference type="InterPro" id="IPR036236">
    <property type="entry name" value="Znf_C2H2_sf"/>
</dbReference>
<evidence type="ECO:0000256" key="5">
    <source>
        <dbReference type="ARBA" id="ARBA00023015"/>
    </source>
</evidence>
<dbReference type="AlphaFoldDB" id="A0A8H7SYU7"/>
<feature type="compositionally biased region" description="Basic and acidic residues" evidence="10">
    <location>
        <begin position="373"/>
        <end position="384"/>
    </location>
</feature>
<evidence type="ECO:0000256" key="7">
    <source>
        <dbReference type="ARBA" id="ARBA00023242"/>
    </source>
</evidence>
<dbReference type="EMBL" id="JAEPRE010000005">
    <property type="protein sequence ID" value="KAG2237551.1"/>
    <property type="molecule type" value="Genomic_DNA"/>
</dbReference>
<dbReference type="GO" id="GO:0005634">
    <property type="term" value="C:nucleus"/>
    <property type="evidence" value="ECO:0007669"/>
    <property type="project" value="UniProtKB-SubCell"/>
</dbReference>
<feature type="compositionally biased region" description="Low complexity" evidence="10">
    <location>
        <begin position="202"/>
        <end position="222"/>
    </location>
</feature>
<keyword evidence="7" id="KW-0539">Nucleus</keyword>
<dbReference type="InterPro" id="IPR013087">
    <property type="entry name" value="Znf_C2H2_type"/>
</dbReference>
<evidence type="ECO:0000256" key="9">
    <source>
        <dbReference type="PROSITE-ProRule" id="PRU00042"/>
    </source>
</evidence>
<feature type="compositionally biased region" description="Polar residues" evidence="10">
    <location>
        <begin position="430"/>
        <end position="440"/>
    </location>
</feature>
<evidence type="ECO:0000259" key="11">
    <source>
        <dbReference type="PROSITE" id="PS50157"/>
    </source>
</evidence>
<dbReference type="Pfam" id="PF02200">
    <property type="entry name" value="STE"/>
    <property type="match status" value="1"/>
</dbReference>
<evidence type="ECO:0000256" key="10">
    <source>
        <dbReference type="SAM" id="MobiDB-lite"/>
    </source>
</evidence>
<evidence type="ECO:0000313" key="12">
    <source>
        <dbReference type="EMBL" id="KAG2237551.1"/>
    </source>
</evidence>
<organism evidence="12 13">
    <name type="scientific">Thamnidium elegans</name>
    <dbReference type="NCBI Taxonomy" id="101142"/>
    <lineage>
        <taxon>Eukaryota</taxon>
        <taxon>Fungi</taxon>
        <taxon>Fungi incertae sedis</taxon>
        <taxon>Mucoromycota</taxon>
        <taxon>Mucoromycotina</taxon>
        <taxon>Mucoromycetes</taxon>
        <taxon>Mucorales</taxon>
        <taxon>Mucorineae</taxon>
        <taxon>Mucoraceae</taxon>
        <taxon>Thamnidium</taxon>
    </lineage>
</organism>
<dbReference type="Pfam" id="PF13912">
    <property type="entry name" value="zf-C2H2_6"/>
    <property type="match status" value="1"/>
</dbReference>
<feature type="compositionally biased region" description="Low complexity" evidence="10">
    <location>
        <begin position="291"/>
        <end position="301"/>
    </location>
</feature>
<evidence type="ECO:0000256" key="3">
    <source>
        <dbReference type="ARBA" id="ARBA00022771"/>
    </source>
</evidence>
<dbReference type="PROSITE" id="PS00028">
    <property type="entry name" value="ZINC_FINGER_C2H2_1"/>
    <property type="match status" value="2"/>
</dbReference>
<feature type="compositionally biased region" description="Basic residues" evidence="10">
    <location>
        <begin position="441"/>
        <end position="455"/>
    </location>
</feature>
<feature type="domain" description="C2H2-type" evidence="11">
    <location>
        <begin position="342"/>
        <end position="369"/>
    </location>
</feature>
<dbReference type="InterPro" id="IPR003120">
    <property type="entry name" value="Ste12"/>
</dbReference>
<keyword evidence="3 9" id="KW-0863">Zinc-finger</keyword>
<dbReference type="PANTHER" id="PTHR47427">
    <property type="entry name" value="PROTEIN STE12"/>
    <property type="match status" value="1"/>
</dbReference>
<dbReference type="Proteomes" id="UP000613177">
    <property type="component" value="Unassembled WGS sequence"/>
</dbReference>
<feature type="region of interest" description="Disordered" evidence="10">
    <location>
        <begin position="357"/>
        <end position="457"/>
    </location>
</feature>
<dbReference type="GO" id="GO:1990527">
    <property type="term" value="C:Tec1p-Ste12p-Dig1p complex"/>
    <property type="evidence" value="ECO:0007669"/>
    <property type="project" value="TreeGrafter"/>
</dbReference>
<feature type="region of interest" description="Disordered" evidence="10">
    <location>
        <begin position="201"/>
        <end position="223"/>
    </location>
</feature>
<evidence type="ECO:0000256" key="4">
    <source>
        <dbReference type="ARBA" id="ARBA00022833"/>
    </source>
</evidence>
<feature type="compositionally biased region" description="Basic residues" evidence="10">
    <location>
        <begin position="359"/>
        <end position="372"/>
    </location>
</feature>
<feature type="region of interest" description="Disordered" evidence="10">
    <location>
        <begin position="277"/>
        <end position="311"/>
    </location>
</feature>
<comment type="subcellular location">
    <subcellularLocation>
        <location evidence="1">Nucleus</location>
    </subcellularLocation>
</comment>
<dbReference type="FunFam" id="3.30.160.60:FF:002343">
    <property type="entry name" value="Zinc finger protein 33A"/>
    <property type="match status" value="1"/>
</dbReference>
<dbReference type="InterPro" id="IPR052127">
    <property type="entry name" value="STE12_transcription_factor"/>
</dbReference>
<dbReference type="SMART" id="SM00424">
    <property type="entry name" value="STE"/>
    <property type="match status" value="1"/>
</dbReference>